<dbReference type="STRING" id="1408157.A0A1J7K602"/>
<comment type="similarity">
    <text evidence="1">Belongs to the paxM FAD-dependent monooxygenase family.</text>
</comment>
<gene>
    <name evidence="7" type="ORF">CONLIGDRAFT_568210</name>
</gene>
<dbReference type="AlphaFoldDB" id="A0A1J7K602"/>
<evidence type="ECO:0000313" key="8">
    <source>
        <dbReference type="Proteomes" id="UP000182658"/>
    </source>
</evidence>
<dbReference type="InterPro" id="IPR036188">
    <property type="entry name" value="FAD/NAD-bd_sf"/>
</dbReference>
<dbReference type="EMBL" id="KV875093">
    <property type="protein sequence ID" value="OIW35674.1"/>
    <property type="molecule type" value="Genomic_DNA"/>
</dbReference>
<dbReference type="PANTHER" id="PTHR13789">
    <property type="entry name" value="MONOOXYGENASE"/>
    <property type="match status" value="1"/>
</dbReference>
<name>A0A1J7K602_9PEZI</name>
<dbReference type="InterPro" id="IPR002938">
    <property type="entry name" value="FAD-bd"/>
</dbReference>
<sequence>MLDVVIVGAGVAGLTAGFALRRAGHRVRIYERSGMNNEVGAAINVPPNAARLLLAWGLDPETERFVTAQSILIAVGATLDVLDLNPVGDRVAERYGRPFYLAHRVDLHDALKRMATGEEGPGEPVRVMLRSEVVAYDAEAPSITLSNGEIITGDVVIAADGLHSIAVETVLGHANPPQPQELYNGCLRFLIPAADIEADPAARWWNEGSDGQLRVFMNGKAGTRLVSYPCRNNEVHNFVSMFHSEELKTARREDWHAAVDKSQMVNLYLDFHPKIMAVLKKATDVKRWPLLFRPPVKTWRRSKMVIAGDAAHPMLPHQGQGGAQGIEDGVALGIALCGATADEVEDRLEIYEKVRRNRASAIQILSNAGVDQIQFIAKEIKQYTDRVPKNVHDIHDFLWDHDVVAESVKAVQERYPGFQLPSSFFEGSLRLSKPSGP</sequence>
<keyword evidence="5" id="KW-0503">Monooxygenase</keyword>
<keyword evidence="2" id="KW-0285">Flavoprotein</keyword>
<dbReference type="InterPro" id="IPR050493">
    <property type="entry name" value="FAD-dep_Monooxygenase_BioMet"/>
</dbReference>
<dbReference type="PRINTS" id="PR00420">
    <property type="entry name" value="RNGMNOXGNASE"/>
</dbReference>
<dbReference type="SUPFAM" id="SSF51905">
    <property type="entry name" value="FAD/NAD(P)-binding domain"/>
    <property type="match status" value="1"/>
</dbReference>
<dbReference type="SUPFAM" id="SSF54373">
    <property type="entry name" value="FAD-linked reductases, C-terminal domain"/>
    <property type="match status" value="1"/>
</dbReference>
<dbReference type="Pfam" id="PF01494">
    <property type="entry name" value="FAD_binding_3"/>
    <property type="match status" value="1"/>
</dbReference>
<protein>
    <submittedName>
        <fullName evidence="7">FAD/NAD(P)-binding domain-containing protein</fullName>
    </submittedName>
</protein>
<organism evidence="7 8">
    <name type="scientific">Coniochaeta ligniaria NRRL 30616</name>
    <dbReference type="NCBI Taxonomy" id="1408157"/>
    <lineage>
        <taxon>Eukaryota</taxon>
        <taxon>Fungi</taxon>
        <taxon>Dikarya</taxon>
        <taxon>Ascomycota</taxon>
        <taxon>Pezizomycotina</taxon>
        <taxon>Sordariomycetes</taxon>
        <taxon>Sordariomycetidae</taxon>
        <taxon>Coniochaetales</taxon>
        <taxon>Coniochaetaceae</taxon>
        <taxon>Coniochaeta</taxon>
    </lineage>
</organism>
<accession>A0A1J7K602</accession>
<evidence type="ECO:0000256" key="2">
    <source>
        <dbReference type="ARBA" id="ARBA00022630"/>
    </source>
</evidence>
<dbReference type="OrthoDB" id="9993796at2759"/>
<evidence type="ECO:0000259" key="6">
    <source>
        <dbReference type="Pfam" id="PF01494"/>
    </source>
</evidence>
<evidence type="ECO:0000256" key="3">
    <source>
        <dbReference type="ARBA" id="ARBA00022827"/>
    </source>
</evidence>
<evidence type="ECO:0000256" key="1">
    <source>
        <dbReference type="ARBA" id="ARBA00007992"/>
    </source>
</evidence>
<dbReference type="Proteomes" id="UP000182658">
    <property type="component" value="Unassembled WGS sequence"/>
</dbReference>
<proteinExistence type="inferred from homology"/>
<reference evidence="7 8" key="1">
    <citation type="submission" date="2016-10" db="EMBL/GenBank/DDBJ databases">
        <title>Draft genome sequence of Coniochaeta ligniaria NRRL30616, a lignocellulolytic fungus for bioabatement of inhibitors in plant biomass hydrolysates.</title>
        <authorList>
            <consortium name="DOE Joint Genome Institute"/>
            <person name="Jimenez D.J."/>
            <person name="Hector R.E."/>
            <person name="Riley R."/>
            <person name="Sun H."/>
            <person name="Grigoriev I.V."/>
            <person name="Van Elsas J.D."/>
            <person name="Nichols N.N."/>
        </authorList>
    </citation>
    <scope>NUCLEOTIDE SEQUENCE [LARGE SCALE GENOMIC DNA]</scope>
    <source>
        <strain evidence="7 8">NRRL 30616</strain>
    </source>
</reference>
<dbReference type="InParanoid" id="A0A1J7K602"/>
<dbReference type="GO" id="GO:0004497">
    <property type="term" value="F:monooxygenase activity"/>
    <property type="evidence" value="ECO:0007669"/>
    <property type="project" value="UniProtKB-KW"/>
</dbReference>
<dbReference type="PANTHER" id="PTHR13789:SF215">
    <property type="entry name" value="FAD-BINDING DOMAIN-CONTAINING PROTEIN-RELATED"/>
    <property type="match status" value="1"/>
</dbReference>
<feature type="domain" description="FAD-binding" evidence="6">
    <location>
        <begin position="2"/>
        <end position="362"/>
    </location>
</feature>
<dbReference type="GO" id="GO:0071949">
    <property type="term" value="F:FAD binding"/>
    <property type="evidence" value="ECO:0007669"/>
    <property type="project" value="InterPro"/>
</dbReference>
<dbReference type="Gene3D" id="3.50.50.60">
    <property type="entry name" value="FAD/NAD(P)-binding domain"/>
    <property type="match status" value="1"/>
</dbReference>
<evidence type="ECO:0000256" key="4">
    <source>
        <dbReference type="ARBA" id="ARBA00023002"/>
    </source>
</evidence>
<keyword evidence="4" id="KW-0560">Oxidoreductase</keyword>
<keyword evidence="8" id="KW-1185">Reference proteome</keyword>
<keyword evidence="3" id="KW-0274">FAD</keyword>
<evidence type="ECO:0000313" key="7">
    <source>
        <dbReference type="EMBL" id="OIW35674.1"/>
    </source>
</evidence>
<evidence type="ECO:0000256" key="5">
    <source>
        <dbReference type="ARBA" id="ARBA00023033"/>
    </source>
</evidence>